<dbReference type="InterPro" id="IPR036322">
    <property type="entry name" value="WD40_repeat_dom_sf"/>
</dbReference>
<dbReference type="GO" id="GO:0031464">
    <property type="term" value="C:Cul4A-RING E3 ubiquitin ligase complex"/>
    <property type="evidence" value="ECO:0007669"/>
    <property type="project" value="TreeGrafter"/>
</dbReference>
<feature type="region of interest" description="Disordered" evidence="2">
    <location>
        <begin position="158"/>
        <end position="182"/>
    </location>
</feature>
<dbReference type="PROSITE" id="PS50082">
    <property type="entry name" value="WD_REPEATS_2"/>
    <property type="match status" value="2"/>
</dbReference>
<name>A0A9L0JLP0_EQUAS</name>
<dbReference type="Gene3D" id="2.130.10.10">
    <property type="entry name" value="YVTN repeat-like/Quinoprotein amine dehydrogenase"/>
    <property type="match status" value="1"/>
</dbReference>
<dbReference type="GeneTree" id="ENSGT00390000009065"/>
<keyword evidence="1" id="KW-0853">WD repeat</keyword>
<dbReference type="GO" id="GO:0006283">
    <property type="term" value="P:transcription-coupled nucleotide-excision repair"/>
    <property type="evidence" value="ECO:0007669"/>
    <property type="project" value="InterPro"/>
</dbReference>
<accession>A0A9L0JLP0</accession>
<dbReference type="Ensembl" id="ENSEAST00005058510.1">
    <property type="protein sequence ID" value="ENSEASP00005050892.1"/>
    <property type="gene ID" value="ENSEASG00005011856.2"/>
</dbReference>
<dbReference type="AlphaFoldDB" id="A0A9L0JLP0"/>
<dbReference type="Proteomes" id="UP000694387">
    <property type="component" value="Chromosome 1"/>
</dbReference>
<dbReference type="InterPro" id="IPR042238">
    <property type="entry name" value="Rad28/ERCC8/Ckn1/ATCSA-1"/>
</dbReference>
<reference evidence="3" key="3">
    <citation type="submission" date="2025-09" db="UniProtKB">
        <authorList>
            <consortium name="Ensembl"/>
        </authorList>
    </citation>
    <scope>IDENTIFICATION</scope>
</reference>
<dbReference type="InterPro" id="IPR001680">
    <property type="entry name" value="WD40_rpt"/>
</dbReference>
<protein>
    <submittedName>
        <fullName evidence="3">ERCC excision repair 8, CSA ubiquitin ligase complex subunit</fullName>
    </submittedName>
</protein>
<dbReference type="InterPro" id="IPR015943">
    <property type="entry name" value="WD40/YVTN_repeat-like_dom_sf"/>
</dbReference>
<evidence type="ECO:0000256" key="1">
    <source>
        <dbReference type="PROSITE-ProRule" id="PRU00221"/>
    </source>
</evidence>
<sequence length="182" mass="20481">MLGFLSARQAGLDDPLRFRRAESTRRVFALELNKDRDVERIHGSGVNTLDIEPVEGRYMLSGGSDGVIVLYDLENSSRQPCYTCKAVCSVGRNHPDVHKYSVETVQWYPHDTGMFTSSSFDKTLKVWDTNTLQELYSGSRDCNILAWVPSLYEAVPEDDETTTKSQLNPAFEDAWSSSDEDG</sequence>
<dbReference type="PROSITE" id="PS50294">
    <property type="entry name" value="WD_REPEATS_REGION"/>
    <property type="match status" value="1"/>
</dbReference>
<reference evidence="3 4" key="1">
    <citation type="journal article" date="2020" name="Nat. Commun.">
        <title>Donkey genomes provide new insights into domestication and selection for coat color.</title>
        <authorList>
            <person name="Wang"/>
            <person name="C."/>
            <person name="Li"/>
            <person name="H."/>
            <person name="Guo"/>
            <person name="Y."/>
            <person name="Huang"/>
            <person name="J."/>
            <person name="Sun"/>
            <person name="Y."/>
            <person name="Min"/>
            <person name="J."/>
            <person name="Wang"/>
            <person name="J."/>
            <person name="Fang"/>
            <person name="X."/>
            <person name="Zhao"/>
            <person name="Z."/>
            <person name="Wang"/>
            <person name="S."/>
            <person name="Zhang"/>
            <person name="Y."/>
            <person name="Liu"/>
            <person name="Q."/>
            <person name="Jiang"/>
            <person name="Q."/>
            <person name="Wang"/>
            <person name="X."/>
            <person name="Guo"/>
            <person name="Y."/>
            <person name="Yang"/>
            <person name="C."/>
            <person name="Wang"/>
            <person name="Y."/>
            <person name="Tian"/>
            <person name="F."/>
            <person name="Zhuang"/>
            <person name="G."/>
            <person name="Fan"/>
            <person name="Y."/>
            <person name="Gao"/>
            <person name="Q."/>
            <person name="Li"/>
            <person name="Y."/>
            <person name="Ju"/>
            <person name="Z."/>
            <person name="Li"/>
            <person name="J."/>
            <person name="Li"/>
            <person name="R."/>
            <person name="Hou"/>
            <person name="M."/>
            <person name="Yang"/>
            <person name="G."/>
            <person name="Liu"/>
            <person name="G."/>
            <person name="Liu"/>
            <person name="W."/>
            <person name="Guo"/>
            <person name="J."/>
            <person name="Pan"/>
            <person name="S."/>
            <person name="Fan"/>
            <person name="G."/>
            <person name="Zhang"/>
            <person name="W."/>
            <person name="Zhang"/>
            <person name="R."/>
            <person name="Yu"/>
            <person name="J."/>
            <person name="Zhang"/>
            <person name="X."/>
            <person name="Yin"/>
            <person name="Q."/>
            <person name="Ji"/>
            <person name="C."/>
            <person name="Jin"/>
            <person name="Y."/>
            <person name="Yue"/>
            <person name="G."/>
            <person name="Liu"/>
            <person name="M."/>
            <person name="Xu"/>
            <person name="J."/>
            <person name="Liu"/>
            <person name="S."/>
            <person name="Jordana"/>
            <person name="J."/>
            <person name="Noce"/>
            <person name="A."/>
            <person name="Amills"/>
            <person name="M."/>
            <person name="Wu"/>
            <person name="D.D."/>
            <person name="Li"/>
            <person name="S."/>
            <person name="Zhou"/>
            <person name="X. and Zhong"/>
            <person name="J."/>
        </authorList>
    </citation>
    <scope>NUCLEOTIDE SEQUENCE [LARGE SCALE GENOMIC DNA]</scope>
</reference>
<dbReference type="SMART" id="SM00320">
    <property type="entry name" value="WD40"/>
    <property type="match status" value="2"/>
</dbReference>
<dbReference type="GO" id="GO:0000209">
    <property type="term" value="P:protein polyubiquitination"/>
    <property type="evidence" value="ECO:0007669"/>
    <property type="project" value="TreeGrafter"/>
</dbReference>
<feature type="repeat" description="WD" evidence="1">
    <location>
        <begin position="95"/>
        <end position="137"/>
    </location>
</feature>
<dbReference type="Pfam" id="PF00400">
    <property type="entry name" value="WD40"/>
    <property type="match status" value="2"/>
</dbReference>
<evidence type="ECO:0000256" key="2">
    <source>
        <dbReference type="SAM" id="MobiDB-lite"/>
    </source>
</evidence>
<dbReference type="GO" id="GO:0000109">
    <property type="term" value="C:nucleotide-excision repair complex"/>
    <property type="evidence" value="ECO:0007669"/>
    <property type="project" value="TreeGrafter"/>
</dbReference>
<feature type="repeat" description="WD" evidence="1">
    <location>
        <begin position="39"/>
        <end position="81"/>
    </location>
</feature>
<dbReference type="PANTHER" id="PTHR46202:SF1">
    <property type="entry name" value="DNA EXCISION REPAIR PROTEIN ERCC-8"/>
    <property type="match status" value="1"/>
</dbReference>
<dbReference type="SUPFAM" id="SSF50978">
    <property type="entry name" value="WD40 repeat-like"/>
    <property type="match status" value="1"/>
</dbReference>
<keyword evidence="4" id="KW-1185">Reference proteome</keyword>
<gene>
    <name evidence="3" type="primary">ERCC8</name>
</gene>
<organism evidence="3 4">
    <name type="scientific">Equus asinus</name>
    <name type="common">Donkey</name>
    <name type="synonym">Equus africanus asinus</name>
    <dbReference type="NCBI Taxonomy" id="9793"/>
    <lineage>
        <taxon>Eukaryota</taxon>
        <taxon>Metazoa</taxon>
        <taxon>Chordata</taxon>
        <taxon>Craniata</taxon>
        <taxon>Vertebrata</taxon>
        <taxon>Euteleostomi</taxon>
        <taxon>Mammalia</taxon>
        <taxon>Eutheria</taxon>
        <taxon>Laurasiatheria</taxon>
        <taxon>Perissodactyla</taxon>
        <taxon>Equidae</taxon>
        <taxon>Equus</taxon>
    </lineage>
</organism>
<dbReference type="PANTHER" id="PTHR46202">
    <property type="entry name" value="DNA EXCISION REPAIR PROTEIN ERCC-8"/>
    <property type="match status" value="1"/>
</dbReference>
<dbReference type="GO" id="GO:0043161">
    <property type="term" value="P:proteasome-mediated ubiquitin-dependent protein catabolic process"/>
    <property type="evidence" value="ECO:0007669"/>
    <property type="project" value="TreeGrafter"/>
</dbReference>
<evidence type="ECO:0000313" key="3">
    <source>
        <dbReference type="Ensembl" id="ENSEASP00005050892.1"/>
    </source>
</evidence>
<evidence type="ECO:0000313" key="4">
    <source>
        <dbReference type="Proteomes" id="UP000694387"/>
    </source>
</evidence>
<reference evidence="3" key="2">
    <citation type="submission" date="2025-08" db="UniProtKB">
        <authorList>
            <consortium name="Ensembl"/>
        </authorList>
    </citation>
    <scope>IDENTIFICATION</scope>
</reference>
<proteinExistence type="predicted"/>